<evidence type="ECO:0000256" key="2">
    <source>
        <dbReference type="ARBA" id="ARBA00022490"/>
    </source>
</evidence>
<dbReference type="Gene3D" id="1.20.5.1700">
    <property type="match status" value="1"/>
</dbReference>
<dbReference type="InterPro" id="IPR011993">
    <property type="entry name" value="PH-like_dom_sf"/>
</dbReference>
<evidence type="ECO:0008006" key="13">
    <source>
        <dbReference type="Google" id="ProtNLM"/>
    </source>
</evidence>
<feature type="region of interest" description="Disordered" evidence="7">
    <location>
        <begin position="688"/>
        <end position="790"/>
    </location>
</feature>
<keyword evidence="12" id="KW-1185">Reference proteome</keyword>
<dbReference type="InterPro" id="IPR044100">
    <property type="entry name" value="Homer_EVH1"/>
</dbReference>
<dbReference type="PANTHER" id="PTHR10918">
    <property type="entry name" value="HOMER"/>
    <property type="match status" value="1"/>
</dbReference>
<dbReference type="PROSITE" id="PS50128">
    <property type="entry name" value="SURP"/>
    <property type="match status" value="1"/>
</dbReference>
<dbReference type="SMART" id="SM00648">
    <property type="entry name" value="SWAP"/>
    <property type="match status" value="2"/>
</dbReference>
<reference evidence="11" key="1">
    <citation type="submission" date="2023-04" db="EMBL/GenBank/DDBJ databases">
        <authorList>
            <consortium name="ELIXIR-Norway"/>
        </authorList>
    </citation>
    <scope>NUCLEOTIDE SEQUENCE [LARGE SCALE GENOMIC DNA]</scope>
</reference>
<feature type="region of interest" description="Disordered" evidence="7">
    <location>
        <begin position="866"/>
        <end position="944"/>
    </location>
</feature>
<dbReference type="Proteomes" id="UP001176941">
    <property type="component" value="Chromosome 3"/>
</dbReference>
<feature type="compositionally biased region" description="Basic and acidic residues" evidence="7">
    <location>
        <begin position="1372"/>
        <end position="1386"/>
    </location>
</feature>
<dbReference type="InterPro" id="IPR000697">
    <property type="entry name" value="WH1/EVH1_dom"/>
</dbReference>
<feature type="compositionally biased region" description="Basic and acidic residues" evidence="7">
    <location>
        <begin position="84"/>
        <end position="94"/>
    </location>
</feature>
<evidence type="ECO:0000259" key="8">
    <source>
        <dbReference type="PROSITE" id="PS50128"/>
    </source>
</evidence>
<dbReference type="SUPFAM" id="SSF50729">
    <property type="entry name" value="PH domain-like"/>
    <property type="match status" value="1"/>
</dbReference>
<comment type="similarity">
    <text evidence="5">Belongs to the Homer family.</text>
</comment>
<keyword evidence="4" id="KW-0175">Coiled coil</keyword>
<dbReference type="Gene3D" id="1.10.10.790">
    <property type="entry name" value="Surp module"/>
    <property type="match status" value="2"/>
</dbReference>
<evidence type="ECO:0000256" key="7">
    <source>
        <dbReference type="SAM" id="MobiDB-lite"/>
    </source>
</evidence>
<feature type="compositionally biased region" description="Polar residues" evidence="7">
    <location>
        <begin position="1361"/>
        <end position="1370"/>
    </location>
</feature>
<dbReference type="InterPro" id="IPR045027">
    <property type="entry name" value="Homer"/>
</dbReference>
<evidence type="ECO:0000313" key="11">
    <source>
        <dbReference type="EMBL" id="CAI9169495.1"/>
    </source>
</evidence>
<proteinExistence type="inferred from homology"/>
<evidence type="ECO:0000313" key="12">
    <source>
        <dbReference type="Proteomes" id="UP001176941"/>
    </source>
</evidence>
<dbReference type="Pfam" id="PF01585">
    <property type="entry name" value="G-patch"/>
    <property type="match status" value="1"/>
</dbReference>
<feature type="region of interest" description="Disordered" evidence="7">
    <location>
        <begin position="268"/>
        <end position="291"/>
    </location>
</feature>
<dbReference type="InterPro" id="IPR000467">
    <property type="entry name" value="G_patch_dom"/>
</dbReference>
<evidence type="ECO:0000256" key="4">
    <source>
        <dbReference type="ARBA" id="ARBA00023054"/>
    </source>
</evidence>
<organism evidence="11 12">
    <name type="scientific">Rangifer tarandus platyrhynchus</name>
    <name type="common">Svalbard reindeer</name>
    <dbReference type="NCBI Taxonomy" id="3082113"/>
    <lineage>
        <taxon>Eukaryota</taxon>
        <taxon>Metazoa</taxon>
        <taxon>Chordata</taxon>
        <taxon>Craniata</taxon>
        <taxon>Vertebrata</taxon>
        <taxon>Euteleostomi</taxon>
        <taxon>Mammalia</taxon>
        <taxon>Eutheria</taxon>
        <taxon>Laurasiatheria</taxon>
        <taxon>Artiodactyla</taxon>
        <taxon>Ruminantia</taxon>
        <taxon>Pecora</taxon>
        <taxon>Cervidae</taxon>
        <taxon>Odocoileinae</taxon>
        <taxon>Rangifer</taxon>
    </lineage>
</organism>
<feature type="region of interest" description="Disordered" evidence="7">
    <location>
        <begin position="83"/>
        <end position="110"/>
    </location>
</feature>
<dbReference type="InterPro" id="IPR035967">
    <property type="entry name" value="SWAP/Surp_sf"/>
</dbReference>
<dbReference type="InterPro" id="IPR000061">
    <property type="entry name" value="Surp"/>
</dbReference>
<feature type="compositionally biased region" description="Basic residues" evidence="7">
    <location>
        <begin position="688"/>
        <end position="708"/>
    </location>
</feature>
<dbReference type="CDD" id="cd01206">
    <property type="entry name" value="EVH1_Homer_Vesl"/>
    <property type="match status" value="1"/>
</dbReference>
<evidence type="ECO:0000256" key="1">
    <source>
        <dbReference type="ARBA" id="ARBA00004496"/>
    </source>
</evidence>
<feature type="region of interest" description="Disordered" evidence="7">
    <location>
        <begin position="1206"/>
        <end position="1259"/>
    </location>
</feature>
<feature type="domain" description="SURP motif" evidence="8">
    <location>
        <begin position="800"/>
        <end position="843"/>
    </location>
</feature>
<feature type="compositionally biased region" description="Low complexity" evidence="7">
    <location>
        <begin position="710"/>
        <end position="721"/>
    </location>
</feature>
<keyword evidence="2" id="KW-0963">Cytoplasm</keyword>
<evidence type="ECO:0000259" key="9">
    <source>
        <dbReference type="PROSITE" id="PS50174"/>
    </source>
</evidence>
<accession>A0ABN8Z6Q6</accession>
<sequence>MSPPRAVAVAGQRNMAARRIAQETFDAVLQEKANRYMDPSGEAVGETLQFKAQDLLRTVPRARADMFDDIHSDSRYTLSASVTHPRDTGREGLRGDIFPGPSFRSSNPSVSEDSYFRKECGRDLEFSHPNSRDQVFGHRKLGHFRSQDWKFALRGSWEQEFAHSVSQESSWSQEHSFGPSALLGDFGSSRLIEKECLEKESRDYDVDRAGEADSVLRGSSQVQGRGRGLNLADQEGALLGKGETQGLLTSKAGVGKLVMLRNVSTKKVPTMSRVTPKTQGTNQIQKTTSSPDVTLATNPGTEEVQFPTRKVPLGLDLKDVRLPRRKMSFDIIDKSDVFSRFGIEIIKWAGFHTIKDDVKFSQLFQTLFELETETCAKMLASFKCSLKPEHRDFCFFTIKFLKHSALKTPRVDNEFLNMLLDKGAVKTKNCFFEIIKPFDKYIMRLQDRLLKSVTPLLMACNAYELSVKMKTLTNPLDLAIALETTNSLCRKSLALLGQTFSLASSFRQEKILEAVGLQDIAPSPAAFPNFEDSTLFGREYIDHLKAWLVSSGCPLQVKKAESEPARDEEKAVPPAKPDIQAKAVSGLSDEVPQRADHKVADIIDQLVARVTGGSLSPKERALLKEDPAYWFLSDDSSLEYKYYKLKLAEMQRMSQTLPGTDEKPTAAECAVRAMLYARAVRSLKRRLVPARRRGHPRAHGLRGCKVRRATTGTQTLLSSGTRLKHHGRQAPGSLPGKLPQLDRNDAAKDCPPELAGPSPRDPSPEASGPSPKPAGMDVSEVPQTSSPCLSADVDTKTMETAEKLAKFVAQVGPEIEQFSIENSIDNPDLWFLHDQNSSAFKFYRKKVFELCPSIRFTSSPLTLHASERADSQESPLGPPEGEGEFEDEPSQHEAELESPEAMPEEEDDDEEDEEGAEEASPPGAASRPAEGAKPEGSEGSPAADGLLSEVAEDSPAGGPALAQASSGACFPRKRISSKSLKVGMIPAPKRLCLIQEPKVHEPVRIAYDRPRGRPVSKKKKPKDFDFAQQKLTDKNLGFQMLQKMGWKEGHGLGSCGKGIREPVSVGSSSEGEGLGADGQEHKEDTFDVFRQRMMQMEQPIFSTRAHVFQIDPATKRNWIPAGKHALTVSYFYDATRNVYRIISLGGAKAIINSTVTPNMTFTKTSQKFGQWADSRANTVYGLGFASEQHLTQFAEKFQEVKEAARLAREKSQDGGELTSPALGLTAHQVPPSPLVSANGPGDEKLFRSQSADAPGPAERERLKKMLSEGSVGEVQWEAEFFALQDSNNKLAGALREANAAAAQWRQQLEAQRAEAERLRQRVAELEAQAVAEPPAGSEKEGPSQSLEQLEALVQTKDQEIQTLRSQTSGSREAADTNEREETQQKVQDLETRNAELEHQLRATERSLEEARVERERARAEVGRAAQLLDVRLFELSELREGLARLAEGAP</sequence>
<dbReference type="SMART" id="SM00443">
    <property type="entry name" value="G_patch"/>
    <property type="match status" value="1"/>
</dbReference>
<evidence type="ECO:0000256" key="3">
    <source>
        <dbReference type="ARBA" id="ARBA00023018"/>
    </source>
</evidence>
<name>A0ABN8Z6Q6_RANTA</name>
<feature type="region of interest" description="Disordered" evidence="7">
    <location>
        <begin position="1361"/>
        <end position="1386"/>
    </location>
</feature>
<gene>
    <name evidence="11" type="ORF">MRATA1EN1_LOCUS18457</name>
</gene>
<comment type="subcellular location">
    <subcellularLocation>
        <location evidence="1">Cytoplasm</location>
    </subcellularLocation>
    <subcellularLocation>
        <location evidence="6">Postsynaptic density</location>
    </subcellularLocation>
</comment>
<dbReference type="EMBL" id="OX459939">
    <property type="protein sequence ID" value="CAI9169495.1"/>
    <property type="molecule type" value="Genomic_DNA"/>
</dbReference>
<keyword evidence="3" id="KW-0770">Synapse</keyword>
<dbReference type="SMART" id="SM00461">
    <property type="entry name" value="WH1"/>
    <property type="match status" value="1"/>
</dbReference>
<feature type="domain" description="WH1" evidence="10">
    <location>
        <begin position="1092"/>
        <end position="1204"/>
    </location>
</feature>
<evidence type="ECO:0000256" key="6">
    <source>
        <dbReference type="ARBA" id="ARBA00034105"/>
    </source>
</evidence>
<feature type="domain" description="G-patch" evidence="9">
    <location>
        <begin position="1033"/>
        <end position="1079"/>
    </location>
</feature>
<protein>
    <recommendedName>
        <fullName evidence="13">SURP and G patch domain containing 2</fullName>
    </recommendedName>
</protein>
<dbReference type="PROSITE" id="PS50229">
    <property type="entry name" value="WH1"/>
    <property type="match status" value="1"/>
</dbReference>
<dbReference type="Pfam" id="PF00568">
    <property type="entry name" value="WH1"/>
    <property type="match status" value="1"/>
</dbReference>
<evidence type="ECO:0000256" key="5">
    <source>
        <dbReference type="ARBA" id="ARBA00023606"/>
    </source>
</evidence>
<feature type="compositionally biased region" description="Basic and acidic residues" evidence="7">
    <location>
        <begin position="740"/>
        <end position="751"/>
    </location>
</feature>
<dbReference type="Gene3D" id="2.30.29.30">
    <property type="entry name" value="Pleckstrin-homology domain (PH domain)/Phosphotyrosine-binding domain (PTB)"/>
    <property type="match status" value="1"/>
</dbReference>
<feature type="region of interest" description="Disordered" evidence="7">
    <location>
        <begin position="950"/>
        <end position="969"/>
    </location>
</feature>
<dbReference type="SUPFAM" id="SSF109905">
    <property type="entry name" value="Surp module (SWAP domain)"/>
    <property type="match status" value="2"/>
</dbReference>
<dbReference type="Pfam" id="PF01805">
    <property type="entry name" value="Surp"/>
    <property type="match status" value="1"/>
</dbReference>
<feature type="compositionally biased region" description="Low complexity" evidence="7">
    <location>
        <begin position="918"/>
        <end position="929"/>
    </location>
</feature>
<feature type="compositionally biased region" description="Acidic residues" evidence="7">
    <location>
        <begin position="896"/>
        <end position="917"/>
    </location>
</feature>
<dbReference type="PROSITE" id="PS50174">
    <property type="entry name" value="G_PATCH"/>
    <property type="match status" value="1"/>
</dbReference>
<evidence type="ECO:0000259" key="10">
    <source>
        <dbReference type="PROSITE" id="PS50229"/>
    </source>
</evidence>